<reference evidence="2" key="1">
    <citation type="submission" date="2016-10" db="EMBL/GenBank/DDBJ databases">
        <authorList>
            <person name="Varghese N."/>
            <person name="Submissions S."/>
        </authorList>
    </citation>
    <scope>NUCLEOTIDE SEQUENCE [LARGE SCALE GENOMIC DNA]</scope>
    <source>
        <strain evidence="2">LMG 26383,CCUG 61248,R- 45681</strain>
    </source>
</reference>
<dbReference type="Proteomes" id="UP000199664">
    <property type="component" value="Unassembled WGS sequence"/>
</dbReference>
<dbReference type="OrthoDB" id="9986994at2"/>
<evidence type="ECO:0000313" key="2">
    <source>
        <dbReference type="Proteomes" id="UP000199664"/>
    </source>
</evidence>
<gene>
    <name evidence="1" type="ORF">SAMN04515666_101654</name>
</gene>
<protein>
    <submittedName>
        <fullName evidence="1">Uncharacterized protein</fullName>
    </submittedName>
</protein>
<proteinExistence type="predicted"/>
<dbReference type="RefSeq" id="WP_091829681.1">
    <property type="nucleotide sequence ID" value="NZ_FOAN01000001.1"/>
</dbReference>
<name>A0A1H7HK66_9HYPH</name>
<sequence length="103" mass="11587">MFKGKGIVLLRNRPLIQVRYWYELSRLGDVWEGYVTADMRGLDRDLFYSPLSLKCLSGQFLDLRITAYSDEMASFKGTSLALKRASVPAPCDSAAADRYPAMA</sequence>
<keyword evidence="2" id="KW-1185">Reference proteome</keyword>
<evidence type="ECO:0000313" key="1">
    <source>
        <dbReference type="EMBL" id="SEK49350.1"/>
    </source>
</evidence>
<dbReference type="EMBL" id="FOAN01000001">
    <property type="protein sequence ID" value="SEK49350.1"/>
    <property type="molecule type" value="Genomic_DNA"/>
</dbReference>
<organism evidence="1 2">
    <name type="scientific">Bosea lupini</name>
    <dbReference type="NCBI Taxonomy" id="1036779"/>
    <lineage>
        <taxon>Bacteria</taxon>
        <taxon>Pseudomonadati</taxon>
        <taxon>Pseudomonadota</taxon>
        <taxon>Alphaproteobacteria</taxon>
        <taxon>Hyphomicrobiales</taxon>
        <taxon>Boseaceae</taxon>
        <taxon>Bosea</taxon>
    </lineage>
</organism>
<dbReference type="AlphaFoldDB" id="A0A1H7HK66"/>
<accession>A0A1H7HK66</accession>